<dbReference type="GO" id="GO:0004560">
    <property type="term" value="F:alpha-L-fucosidase activity"/>
    <property type="evidence" value="ECO:0007669"/>
    <property type="project" value="UniProtKB-EC"/>
</dbReference>
<evidence type="ECO:0000256" key="3">
    <source>
        <dbReference type="ARBA" id="ARBA00022729"/>
    </source>
</evidence>
<evidence type="ECO:0000259" key="8">
    <source>
        <dbReference type="Pfam" id="PF01120"/>
    </source>
</evidence>
<dbReference type="PANTHER" id="PTHR10030">
    <property type="entry name" value="ALPHA-L-FUCOSIDASE"/>
    <property type="match status" value="1"/>
</dbReference>
<feature type="domain" description="Glycoside hydrolase family 29 N-terminal" evidence="8">
    <location>
        <begin position="71"/>
        <end position="344"/>
    </location>
</feature>
<name>A0A1Q9EMU0_SYMMI</name>
<evidence type="ECO:0000256" key="4">
    <source>
        <dbReference type="ARBA" id="ARBA00022801"/>
    </source>
</evidence>
<dbReference type="EMBL" id="LSRX01000111">
    <property type="protein sequence ID" value="OLQ08742.1"/>
    <property type="molecule type" value="Genomic_DNA"/>
</dbReference>
<protein>
    <recommendedName>
        <fullName evidence="2">alpha-L-fucosidase</fullName>
        <ecNumber evidence="2">3.2.1.51</ecNumber>
    </recommendedName>
</protein>
<dbReference type="AlphaFoldDB" id="A0A1Q9EMU0"/>
<dbReference type="SMART" id="SM00812">
    <property type="entry name" value="Alpha_L_fucos"/>
    <property type="match status" value="1"/>
</dbReference>
<feature type="signal peptide" evidence="7">
    <location>
        <begin position="1"/>
        <end position="17"/>
    </location>
</feature>
<feature type="chain" id="PRO_5012299760" description="alpha-L-fucosidase" evidence="7">
    <location>
        <begin position="18"/>
        <end position="472"/>
    </location>
</feature>
<dbReference type="SUPFAM" id="SSF51445">
    <property type="entry name" value="(Trans)glycosidases"/>
    <property type="match status" value="1"/>
</dbReference>
<dbReference type="OrthoDB" id="6039950at2759"/>
<evidence type="ECO:0000313" key="9">
    <source>
        <dbReference type="EMBL" id="OLQ08742.1"/>
    </source>
</evidence>
<keyword evidence="10" id="KW-1185">Reference proteome</keyword>
<evidence type="ECO:0000256" key="6">
    <source>
        <dbReference type="SAM" id="MobiDB-lite"/>
    </source>
</evidence>
<evidence type="ECO:0000256" key="2">
    <source>
        <dbReference type="ARBA" id="ARBA00012662"/>
    </source>
</evidence>
<keyword evidence="4" id="KW-0378">Hydrolase</keyword>
<evidence type="ECO:0000313" key="10">
    <source>
        <dbReference type="Proteomes" id="UP000186817"/>
    </source>
</evidence>
<feature type="region of interest" description="Disordered" evidence="6">
    <location>
        <begin position="453"/>
        <end position="472"/>
    </location>
</feature>
<dbReference type="InterPro" id="IPR057739">
    <property type="entry name" value="Glyco_hydro_29_N"/>
</dbReference>
<dbReference type="OMA" id="HFNMNTF"/>
<dbReference type="EC" id="3.2.1.51" evidence="2"/>
<keyword evidence="3 7" id="KW-0732">Signal</keyword>
<dbReference type="Gene3D" id="2.60.120.260">
    <property type="entry name" value="Galactose-binding domain-like"/>
    <property type="match status" value="1"/>
</dbReference>
<dbReference type="GO" id="GO:0005764">
    <property type="term" value="C:lysosome"/>
    <property type="evidence" value="ECO:0007669"/>
    <property type="project" value="TreeGrafter"/>
</dbReference>
<dbReference type="Gene3D" id="3.20.20.80">
    <property type="entry name" value="Glycosidases"/>
    <property type="match status" value="1"/>
</dbReference>
<proteinExistence type="inferred from homology"/>
<reference evidence="9 10" key="1">
    <citation type="submission" date="2016-02" db="EMBL/GenBank/DDBJ databases">
        <title>Genome analysis of coral dinoflagellate symbionts highlights evolutionary adaptations to a symbiotic lifestyle.</title>
        <authorList>
            <person name="Aranda M."/>
            <person name="Li Y."/>
            <person name="Liew Y.J."/>
            <person name="Baumgarten S."/>
            <person name="Simakov O."/>
            <person name="Wilson M."/>
            <person name="Piel J."/>
            <person name="Ashoor H."/>
            <person name="Bougouffa S."/>
            <person name="Bajic V.B."/>
            <person name="Ryu T."/>
            <person name="Ravasi T."/>
            <person name="Bayer T."/>
            <person name="Micklem G."/>
            <person name="Kim H."/>
            <person name="Bhak J."/>
            <person name="Lajeunesse T.C."/>
            <person name="Voolstra C.R."/>
        </authorList>
    </citation>
    <scope>NUCLEOTIDE SEQUENCE [LARGE SCALE GENOMIC DNA]</scope>
    <source>
        <strain evidence="9 10">CCMP2467</strain>
    </source>
</reference>
<evidence type="ECO:0000256" key="5">
    <source>
        <dbReference type="ARBA" id="ARBA00023295"/>
    </source>
</evidence>
<keyword evidence="5" id="KW-0326">Glycosidase</keyword>
<comment type="similarity">
    <text evidence="1">Belongs to the glycosyl hydrolase 29 family.</text>
</comment>
<sequence length="472" mass="52083">MVVRPWILLLLSRAVAGLPVPSPAQLRYQSTDFVALIHFNMGTFAHNGDPCCDKTNWNVQAPYAAGKTSDAGTFNPKQLNTTQWMESIAALGANIAVLTAKHGCGFALWPTEATLPDGSPYGYNVGMPGAAIQYDVLQRFVDSAKSAGVGYGFYYSIMKNFYLCHNFSGKNSCMEEVLPRQRNVSEQDYIRIARQQVTELWTKYGNLSRIWVDSGLGGLGSLMDELQPQAAGTPKNPIDWCGTESGHPSRDVGSSDVWSTGHGYFGQADADEWVPKFCDPQLFEEHIWFWEPNLHVRSLSEMIPIYHDIVGRGMVMELAFSIDREGLVQKSHASVYGQLGAWVRNCYGSPLAATSGPGMAFTLTLEAGSQFDRIQLQEDIVLGQRVRNYTLEQSKGSGWHPLVRGSAIGRKRIHLLSATQVSERTQLRLRIENATRLPQIRQFAAFSPCQEVQEASDTGLGTGPPQSPTKRG</sequence>
<dbReference type="GO" id="GO:0006004">
    <property type="term" value="P:fucose metabolic process"/>
    <property type="evidence" value="ECO:0007669"/>
    <property type="project" value="TreeGrafter"/>
</dbReference>
<dbReference type="Pfam" id="PF01120">
    <property type="entry name" value="Alpha_L_fucos"/>
    <property type="match status" value="1"/>
</dbReference>
<dbReference type="InterPro" id="IPR017853">
    <property type="entry name" value="GH"/>
</dbReference>
<organism evidence="9 10">
    <name type="scientific">Symbiodinium microadriaticum</name>
    <name type="common">Dinoflagellate</name>
    <name type="synonym">Zooxanthella microadriatica</name>
    <dbReference type="NCBI Taxonomy" id="2951"/>
    <lineage>
        <taxon>Eukaryota</taxon>
        <taxon>Sar</taxon>
        <taxon>Alveolata</taxon>
        <taxon>Dinophyceae</taxon>
        <taxon>Suessiales</taxon>
        <taxon>Symbiodiniaceae</taxon>
        <taxon>Symbiodinium</taxon>
    </lineage>
</organism>
<comment type="caution">
    <text evidence="9">The sequence shown here is derived from an EMBL/GenBank/DDBJ whole genome shotgun (WGS) entry which is preliminary data.</text>
</comment>
<gene>
    <name evidence="9" type="primary">FUC1</name>
    <name evidence="9" type="ORF">AK812_SmicGene7736</name>
</gene>
<dbReference type="Proteomes" id="UP000186817">
    <property type="component" value="Unassembled WGS sequence"/>
</dbReference>
<evidence type="ECO:0000256" key="7">
    <source>
        <dbReference type="SAM" id="SignalP"/>
    </source>
</evidence>
<accession>A0A1Q9EMU0</accession>
<dbReference type="PANTHER" id="PTHR10030:SF37">
    <property type="entry name" value="ALPHA-L-FUCOSIDASE-RELATED"/>
    <property type="match status" value="1"/>
</dbReference>
<evidence type="ECO:0000256" key="1">
    <source>
        <dbReference type="ARBA" id="ARBA00007951"/>
    </source>
</evidence>
<dbReference type="InterPro" id="IPR000933">
    <property type="entry name" value="Glyco_hydro_29"/>
</dbReference>
<dbReference type="GO" id="GO:0016139">
    <property type="term" value="P:glycoside catabolic process"/>
    <property type="evidence" value="ECO:0007669"/>
    <property type="project" value="TreeGrafter"/>
</dbReference>